<accession>A0ABQ6DWD6</accession>
<dbReference type="Pfam" id="PF04347">
    <property type="entry name" value="FliO"/>
    <property type="match status" value="1"/>
</dbReference>
<evidence type="ECO:0000313" key="10">
    <source>
        <dbReference type="Proteomes" id="UP001157353"/>
    </source>
</evidence>
<dbReference type="InterPro" id="IPR022781">
    <property type="entry name" value="Flagellar_biosynth_FliO"/>
</dbReference>
<evidence type="ECO:0000256" key="6">
    <source>
        <dbReference type="ARBA" id="ARBA00037937"/>
    </source>
</evidence>
<proteinExistence type="inferred from homology"/>
<keyword evidence="3 7" id="KW-1133">Transmembrane helix</keyword>
<name>A0ABQ6DWD6_9GAMM</name>
<comment type="caution">
    <text evidence="9">The sequence shown here is derived from an EMBL/GenBank/DDBJ whole genome shotgun (WGS) entry which is preliminary data.</text>
</comment>
<keyword evidence="5 7" id="KW-0975">Bacterial flagellum</keyword>
<protein>
    <recommendedName>
        <fullName evidence="7">Flagellar protein</fullName>
    </recommendedName>
</protein>
<evidence type="ECO:0000256" key="1">
    <source>
        <dbReference type="ARBA" id="ARBA00022475"/>
    </source>
</evidence>
<dbReference type="Proteomes" id="UP001157353">
    <property type="component" value="Unassembled WGS sequence"/>
</dbReference>
<comment type="similarity">
    <text evidence="6 7">Belongs to the FliO/MopB family.</text>
</comment>
<dbReference type="PANTHER" id="PTHR38766">
    <property type="entry name" value="FLAGELLAR PROTEIN FLIO"/>
    <property type="match status" value="1"/>
</dbReference>
<comment type="subcellular location">
    <subcellularLocation>
        <location evidence="7">Cell membrane</location>
    </subcellularLocation>
    <subcellularLocation>
        <location evidence="7">Bacterial flagellum basal body</location>
    </subcellularLocation>
</comment>
<dbReference type="InterPro" id="IPR052205">
    <property type="entry name" value="FliO/MopB"/>
</dbReference>
<organism evidence="9 10">
    <name type="scientific">Psychromonas marina</name>
    <dbReference type="NCBI Taxonomy" id="88364"/>
    <lineage>
        <taxon>Bacteria</taxon>
        <taxon>Pseudomonadati</taxon>
        <taxon>Pseudomonadota</taxon>
        <taxon>Gammaproteobacteria</taxon>
        <taxon>Alteromonadales</taxon>
        <taxon>Psychromonadaceae</taxon>
        <taxon>Psychromonas</taxon>
    </lineage>
</organism>
<feature type="region of interest" description="Disordered" evidence="8">
    <location>
        <begin position="106"/>
        <end position="137"/>
    </location>
</feature>
<dbReference type="EMBL" id="BSPQ01000001">
    <property type="protein sequence ID" value="GLS89456.1"/>
    <property type="molecule type" value="Genomic_DNA"/>
</dbReference>
<keyword evidence="2 7" id="KW-0812">Transmembrane</keyword>
<evidence type="ECO:0000256" key="4">
    <source>
        <dbReference type="ARBA" id="ARBA00023136"/>
    </source>
</evidence>
<gene>
    <name evidence="9" type="ORF">GCM10007916_05230</name>
</gene>
<evidence type="ECO:0000256" key="2">
    <source>
        <dbReference type="ARBA" id="ARBA00022692"/>
    </source>
</evidence>
<sequence>MKYVLLFITLFLPTLCWAEGGLKPPSDLSIGSMVASLVLVLACIFVFAFLMKKSNLIRNANGNSLIKVIATQPLTNKGRVQIIEVDQKRYLIGVTEQNINLLDTLPLPEEDPCEPTDGKSKHSFSTLLSKISTKRNE</sequence>
<evidence type="ECO:0000313" key="9">
    <source>
        <dbReference type="EMBL" id="GLS89456.1"/>
    </source>
</evidence>
<dbReference type="NCBIfam" id="TIGR03500">
    <property type="entry name" value="FliO_TIGR"/>
    <property type="match status" value="1"/>
</dbReference>
<evidence type="ECO:0000256" key="7">
    <source>
        <dbReference type="RuleBase" id="RU362064"/>
    </source>
</evidence>
<dbReference type="RefSeq" id="WP_284202574.1">
    <property type="nucleotide sequence ID" value="NZ_BSPQ01000001.1"/>
</dbReference>
<reference evidence="10" key="1">
    <citation type="journal article" date="2019" name="Int. J. Syst. Evol. Microbiol.">
        <title>The Global Catalogue of Microorganisms (GCM) 10K type strain sequencing project: providing services to taxonomists for standard genome sequencing and annotation.</title>
        <authorList>
            <consortium name="The Broad Institute Genomics Platform"/>
            <consortium name="The Broad Institute Genome Sequencing Center for Infectious Disease"/>
            <person name="Wu L."/>
            <person name="Ma J."/>
        </authorList>
    </citation>
    <scope>NUCLEOTIDE SEQUENCE [LARGE SCALE GENOMIC DNA]</scope>
    <source>
        <strain evidence="10">NBRC 103166</strain>
    </source>
</reference>
<dbReference type="PANTHER" id="PTHR38766:SF1">
    <property type="entry name" value="FLAGELLAR PROTEIN FLIO"/>
    <property type="match status" value="1"/>
</dbReference>
<keyword evidence="1 7" id="KW-1003">Cell membrane</keyword>
<evidence type="ECO:0000256" key="3">
    <source>
        <dbReference type="ARBA" id="ARBA00022989"/>
    </source>
</evidence>
<keyword evidence="4 7" id="KW-0472">Membrane</keyword>
<evidence type="ECO:0000256" key="8">
    <source>
        <dbReference type="SAM" id="MobiDB-lite"/>
    </source>
</evidence>
<evidence type="ECO:0000256" key="5">
    <source>
        <dbReference type="ARBA" id="ARBA00023143"/>
    </source>
</evidence>
<feature type="transmembrane region" description="Helical" evidence="7">
    <location>
        <begin position="28"/>
        <end position="50"/>
    </location>
</feature>
<keyword evidence="10" id="KW-1185">Reference proteome</keyword>